<reference evidence="1 2" key="1">
    <citation type="journal article" date="2016" name="PLoS ONE">
        <title>Sequence Assembly of Yarrowia lipolytica Strain W29/CLIB89 Shows Transposable Element Diversity.</title>
        <authorList>
            <person name="Magnan C."/>
            <person name="Yu J."/>
            <person name="Chang I."/>
            <person name="Jahn E."/>
            <person name="Kanomata Y."/>
            <person name="Wu J."/>
            <person name="Zeller M."/>
            <person name="Oakes M."/>
            <person name="Baldi P."/>
            <person name="Sandmeyer S."/>
        </authorList>
    </citation>
    <scope>NUCLEOTIDE SEQUENCE [LARGE SCALE GENOMIC DNA]</scope>
    <source>
        <strain evidence="2">CLIB89(W29)</strain>
    </source>
</reference>
<gene>
    <name evidence="1" type="ORF">YALI1_E24451g</name>
</gene>
<protein>
    <submittedName>
        <fullName evidence="1">Uncharacterized protein</fullName>
    </submittedName>
</protein>
<accession>A0A1D8NJ95</accession>
<evidence type="ECO:0000313" key="2">
    <source>
        <dbReference type="Proteomes" id="UP000182444"/>
    </source>
</evidence>
<dbReference type="EMBL" id="CP017557">
    <property type="protein sequence ID" value="AOW05709.1"/>
    <property type="molecule type" value="Genomic_DNA"/>
</dbReference>
<evidence type="ECO:0000313" key="1">
    <source>
        <dbReference type="EMBL" id="AOW05709.1"/>
    </source>
</evidence>
<dbReference type="VEuPathDB" id="FungiDB:YALI1_E24451g"/>
<organism evidence="1 2">
    <name type="scientific">Yarrowia lipolytica</name>
    <name type="common">Candida lipolytica</name>
    <dbReference type="NCBI Taxonomy" id="4952"/>
    <lineage>
        <taxon>Eukaryota</taxon>
        <taxon>Fungi</taxon>
        <taxon>Dikarya</taxon>
        <taxon>Ascomycota</taxon>
        <taxon>Saccharomycotina</taxon>
        <taxon>Dipodascomycetes</taxon>
        <taxon>Dipodascales</taxon>
        <taxon>Dipodascales incertae sedis</taxon>
        <taxon>Yarrowia</taxon>
    </lineage>
</organism>
<dbReference type="GeneID" id="94583677"/>
<name>A0A1D8NJ95_YARLL</name>
<dbReference type="Proteomes" id="UP000182444">
    <property type="component" value="Chromosome 1E"/>
</dbReference>
<sequence length="66" mass="7772">MLAWSAALSRVFIRIEPYSSYESVDEWRLESIYLISRLQIRTAASIILPPAHPILCTWILRDMNMY</sequence>
<proteinExistence type="predicted"/>
<dbReference type="AlphaFoldDB" id="A0A1D8NJ95"/>
<dbReference type="RefSeq" id="XP_068139175.1">
    <property type="nucleotide sequence ID" value="XM_068283074.1"/>
</dbReference>